<name>A0AAX6H8B9_IRIPA</name>
<keyword evidence="2" id="KW-1185">Reference proteome</keyword>
<reference evidence="1" key="2">
    <citation type="submission" date="2023-04" db="EMBL/GenBank/DDBJ databases">
        <authorList>
            <person name="Bruccoleri R.E."/>
            <person name="Oakeley E.J."/>
            <person name="Faust A.-M."/>
            <person name="Dessus-Babus S."/>
            <person name="Altorfer M."/>
            <person name="Burckhardt D."/>
            <person name="Oertli M."/>
            <person name="Naumann U."/>
            <person name="Petersen F."/>
            <person name="Wong J."/>
        </authorList>
    </citation>
    <scope>NUCLEOTIDE SEQUENCE</scope>
    <source>
        <strain evidence="1">GSM-AAB239-AS_SAM_17_03QT</strain>
        <tissue evidence="1">Leaf</tissue>
    </source>
</reference>
<dbReference type="AlphaFoldDB" id="A0AAX6H8B9"/>
<proteinExistence type="predicted"/>
<dbReference type="PANTHER" id="PTHR36337:SF1">
    <property type="entry name" value="OBSCURIN-LIKE PROTEIN"/>
    <property type="match status" value="1"/>
</dbReference>
<protein>
    <submittedName>
        <fullName evidence="1">Uncharacterized protein</fullName>
    </submittedName>
</protein>
<accession>A0AAX6H8B9</accession>
<organism evidence="1 2">
    <name type="scientific">Iris pallida</name>
    <name type="common">Sweet iris</name>
    <dbReference type="NCBI Taxonomy" id="29817"/>
    <lineage>
        <taxon>Eukaryota</taxon>
        <taxon>Viridiplantae</taxon>
        <taxon>Streptophyta</taxon>
        <taxon>Embryophyta</taxon>
        <taxon>Tracheophyta</taxon>
        <taxon>Spermatophyta</taxon>
        <taxon>Magnoliopsida</taxon>
        <taxon>Liliopsida</taxon>
        <taxon>Asparagales</taxon>
        <taxon>Iridaceae</taxon>
        <taxon>Iridoideae</taxon>
        <taxon>Irideae</taxon>
        <taxon>Iris</taxon>
    </lineage>
</organism>
<dbReference type="PANTHER" id="PTHR36337">
    <property type="entry name" value="OBSCURIN-LIKE PROTEIN"/>
    <property type="match status" value="1"/>
</dbReference>
<sequence>MQAKTPQIVFLEDYLLPNPPPPPPTSAQSILQSWSHLRDPTILSSPLLLLSSLQTLSSLSKSSLHISSPQLKLLLSLLSAPLPPPTLPPLLRLLYAYLRKSPRPTPPPLPLLLPHLPSVPPHLSLLLLGSISAVPTLPEPDRQSCLSRLSDLLLLSPPGLLLDPDAPANELLAGIGYALSRSDGLHFSAIFSFLLRGQAVLATVPNGLMLLRLLDWLVAGFINRRSFARVEYVSGEVSKDGYAPFAVAMVAMGALRAFRIASGFPGDARMRNSLEEAVGSVAEYAILGGGGSVSEREVIVQCVSLGLVRCGPVSSNGNVVLCLCSGLLDHVFPLKSLLRAAVENPNGEPAAKQHLDSLLFKEAGAVTGIFCNQYATADEGHRSAVERRVWNYSQDLYSDLRKAVLVINLRRNHELVRDLEKIAEAAFLMVVVFAAEVTKQKLNPKSSGGIRPEVSVDILVAFSCVEYLRRVRLPEYTDAVRRAVLAIQENAAACALFVESMPPYVELTNQQGSLAMEGVKYAWSEDEVQTARVLFCMRIIPTCISLVPASMFGKLVAPTMFLYMQHPNEKVARASHSVFTAFMSSGKDTDQDDRSALKEKLVFYYIQRALEAYPGVTPFEGLASGVAALVRHLPAGSPATFYCVHSLVEKATELCKEAMSEDANMWKTWEGSLEPCKKVLDLLLRLMALVDIQVLPYLLKQLAEFVVQLPKEGQNVLLDDMYSHVADSDDVTRKPVLVSWLQSLSYLCSQNYKRSFARKGTSLGGVTSPPITESTIAARL</sequence>
<dbReference type="Proteomes" id="UP001140949">
    <property type="component" value="Unassembled WGS sequence"/>
</dbReference>
<dbReference type="EMBL" id="JANAVB010011799">
    <property type="protein sequence ID" value="KAJ6836821.1"/>
    <property type="molecule type" value="Genomic_DNA"/>
</dbReference>
<evidence type="ECO:0000313" key="2">
    <source>
        <dbReference type="Proteomes" id="UP001140949"/>
    </source>
</evidence>
<comment type="caution">
    <text evidence="1">The sequence shown here is derived from an EMBL/GenBank/DDBJ whole genome shotgun (WGS) entry which is preliminary data.</text>
</comment>
<reference evidence="1" key="1">
    <citation type="journal article" date="2023" name="GigaByte">
        <title>Genome assembly of the bearded iris, Iris pallida Lam.</title>
        <authorList>
            <person name="Bruccoleri R.E."/>
            <person name="Oakeley E.J."/>
            <person name="Faust A.M.E."/>
            <person name="Altorfer M."/>
            <person name="Dessus-Babus S."/>
            <person name="Burckhardt D."/>
            <person name="Oertli M."/>
            <person name="Naumann U."/>
            <person name="Petersen F."/>
            <person name="Wong J."/>
        </authorList>
    </citation>
    <scope>NUCLEOTIDE SEQUENCE</scope>
    <source>
        <strain evidence="1">GSM-AAB239-AS_SAM_17_03QT</strain>
    </source>
</reference>
<evidence type="ECO:0000313" key="1">
    <source>
        <dbReference type="EMBL" id="KAJ6836821.1"/>
    </source>
</evidence>
<gene>
    <name evidence="1" type="ORF">M6B38_324400</name>
</gene>